<dbReference type="InterPro" id="IPR013128">
    <property type="entry name" value="Peptidase_C1A"/>
</dbReference>
<keyword evidence="7" id="KW-1133">Transmembrane helix</keyword>
<keyword evidence="6" id="KW-1015">Disulfide bond</keyword>
<keyword evidence="5" id="KW-0865">Zymogen</keyword>
<dbReference type="GO" id="GO:0008234">
    <property type="term" value="F:cysteine-type peptidase activity"/>
    <property type="evidence" value="ECO:0007669"/>
    <property type="project" value="UniProtKB-KW"/>
</dbReference>
<evidence type="ECO:0000259" key="9">
    <source>
        <dbReference type="SMART" id="SM00848"/>
    </source>
</evidence>
<dbReference type="Pfam" id="PF00112">
    <property type="entry name" value="Peptidase_C1"/>
    <property type="match status" value="1"/>
</dbReference>
<reference evidence="11" key="1">
    <citation type="submission" date="2024-02" db="UniProtKB">
        <authorList>
            <consortium name="WormBaseParasite"/>
        </authorList>
    </citation>
    <scope>IDENTIFICATION</scope>
</reference>
<proteinExistence type="inferred from homology"/>
<evidence type="ECO:0000259" key="8">
    <source>
        <dbReference type="SMART" id="SM00645"/>
    </source>
</evidence>
<dbReference type="InterPro" id="IPR000668">
    <property type="entry name" value="Peptidase_C1A_C"/>
</dbReference>
<keyword evidence="4" id="KW-0788">Thiol protease</keyword>
<organism evidence="10 11">
    <name type="scientific">Mesorhabditis belari</name>
    <dbReference type="NCBI Taxonomy" id="2138241"/>
    <lineage>
        <taxon>Eukaryota</taxon>
        <taxon>Metazoa</taxon>
        <taxon>Ecdysozoa</taxon>
        <taxon>Nematoda</taxon>
        <taxon>Chromadorea</taxon>
        <taxon>Rhabditida</taxon>
        <taxon>Rhabditina</taxon>
        <taxon>Rhabditomorpha</taxon>
        <taxon>Rhabditoidea</taxon>
        <taxon>Rhabditidae</taxon>
        <taxon>Mesorhabditinae</taxon>
        <taxon>Mesorhabditis</taxon>
    </lineage>
</organism>
<dbReference type="AlphaFoldDB" id="A0AAF3EF32"/>
<comment type="similarity">
    <text evidence="1">Belongs to the peptidase C1 family.</text>
</comment>
<keyword evidence="2" id="KW-0645">Protease</keyword>
<protein>
    <submittedName>
        <fullName evidence="11">Uncharacterized protein</fullName>
    </submittedName>
</protein>
<dbReference type="SUPFAM" id="SSF54001">
    <property type="entry name" value="Cysteine proteinases"/>
    <property type="match status" value="1"/>
</dbReference>
<feature type="domain" description="Peptidase C1A papain C-terminal" evidence="8">
    <location>
        <begin position="155"/>
        <end position="366"/>
    </location>
</feature>
<evidence type="ECO:0000256" key="3">
    <source>
        <dbReference type="ARBA" id="ARBA00022801"/>
    </source>
</evidence>
<dbReference type="PANTHER" id="PTHR12411">
    <property type="entry name" value="CYSTEINE PROTEASE FAMILY C1-RELATED"/>
    <property type="match status" value="1"/>
</dbReference>
<keyword evidence="7" id="KW-0472">Membrane</keyword>
<dbReference type="InterPro" id="IPR025661">
    <property type="entry name" value="Pept_asp_AS"/>
</dbReference>
<dbReference type="Gene3D" id="3.90.70.10">
    <property type="entry name" value="Cysteine proteinases"/>
    <property type="match status" value="1"/>
</dbReference>
<evidence type="ECO:0000256" key="5">
    <source>
        <dbReference type="ARBA" id="ARBA00023145"/>
    </source>
</evidence>
<evidence type="ECO:0000256" key="7">
    <source>
        <dbReference type="SAM" id="Phobius"/>
    </source>
</evidence>
<dbReference type="Proteomes" id="UP000887575">
    <property type="component" value="Unassembled WGS sequence"/>
</dbReference>
<dbReference type="PRINTS" id="PR00705">
    <property type="entry name" value="PAPAIN"/>
</dbReference>
<feature type="transmembrane region" description="Helical" evidence="7">
    <location>
        <begin position="26"/>
        <end position="45"/>
    </location>
</feature>
<dbReference type="WBParaSite" id="MBELARI_LOCUS1259">
    <property type="protein sequence ID" value="MBELARI_LOCUS1259"/>
    <property type="gene ID" value="MBELARI_LOCUS1259"/>
</dbReference>
<keyword evidence="7" id="KW-0812">Transmembrane</keyword>
<evidence type="ECO:0000256" key="1">
    <source>
        <dbReference type="ARBA" id="ARBA00008455"/>
    </source>
</evidence>
<keyword evidence="3" id="KW-0378">Hydrolase</keyword>
<evidence type="ECO:0000256" key="6">
    <source>
        <dbReference type="ARBA" id="ARBA00023157"/>
    </source>
</evidence>
<name>A0AAF3EF32_9BILA</name>
<dbReference type="SMART" id="SM00848">
    <property type="entry name" value="Inhibitor_I29"/>
    <property type="match status" value="1"/>
</dbReference>
<evidence type="ECO:0000313" key="10">
    <source>
        <dbReference type="Proteomes" id="UP000887575"/>
    </source>
</evidence>
<dbReference type="CDD" id="cd02248">
    <property type="entry name" value="Peptidase_C1A"/>
    <property type="match status" value="1"/>
</dbReference>
<dbReference type="GO" id="GO:0006508">
    <property type="term" value="P:proteolysis"/>
    <property type="evidence" value="ECO:0007669"/>
    <property type="project" value="UniProtKB-KW"/>
</dbReference>
<dbReference type="InterPro" id="IPR025660">
    <property type="entry name" value="Pept_his_AS"/>
</dbReference>
<feature type="domain" description="Cathepsin propeptide inhibitor" evidence="9">
    <location>
        <begin position="65"/>
        <end position="122"/>
    </location>
</feature>
<keyword evidence="10" id="KW-1185">Reference proteome</keyword>
<dbReference type="InterPro" id="IPR039417">
    <property type="entry name" value="Peptidase_C1A_papain-like"/>
</dbReference>
<sequence length="371" mass="42350">MFKKFCIKWPNDVRGNIEKIFERKRMFRSIFFIFTFIFSIIALQIKLDLKGVLKDVLNDLETQNFANYMAKWKKNYNGNETELKRRANIWKQNKADIDAENAIADGYTCGENMFTDMDKKERKNYVMDANLADQADASIKKLATRAKRGAQMTYVGETIDWRQPAYMPPVRDQGQCGSCYAFAAINAIEVQWNWLGHSLSQFSEQQIIDCSGTNNGCNGGWPEKVFNYSIYYGNAPRASYPYKGVKGTCYNTARTMTVSTWYQLTTVSQMESYNYYYGAVAFSIYVPNSIYSYTGGIFYPTQSTCTSANNVGAHSMTIVGYGAQNGVPYWIVRNSWGASWGEGGYFRMRKSVNNCGMESRGVFFPWLIGTH</sequence>
<evidence type="ECO:0000256" key="2">
    <source>
        <dbReference type="ARBA" id="ARBA00022670"/>
    </source>
</evidence>
<dbReference type="Pfam" id="PF08246">
    <property type="entry name" value="Inhibitor_I29"/>
    <property type="match status" value="1"/>
</dbReference>
<dbReference type="SMART" id="SM00645">
    <property type="entry name" value="Pept_C1"/>
    <property type="match status" value="1"/>
</dbReference>
<dbReference type="PROSITE" id="PS00139">
    <property type="entry name" value="THIOL_PROTEASE_CYS"/>
    <property type="match status" value="1"/>
</dbReference>
<accession>A0AAF3EF32</accession>
<dbReference type="PROSITE" id="PS00640">
    <property type="entry name" value="THIOL_PROTEASE_ASN"/>
    <property type="match status" value="1"/>
</dbReference>
<dbReference type="InterPro" id="IPR038765">
    <property type="entry name" value="Papain-like_cys_pep_sf"/>
</dbReference>
<dbReference type="PROSITE" id="PS00639">
    <property type="entry name" value="THIOL_PROTEASE_HIS"/>
    <property type="match status" value="1"/>
</dbReference>
<dbReference type="InterPro" id="IPR013201">
    <property type="entry name" value="Prot_inhib_I29"/>
</dbReference>
<evidence type="ECO:0000313" key="11">
    <source>
        <dbReference type="WBParaSite" id="MBELARI_LOCUS1259"/>
    </source>
</evidence>
<dbReference type="InterPro" id="IPR000169">
    <property type="entry name" value="Pept_cys_AS"/>
</dbReference>
<evidence type="ECO:0000256" key="4">
    <source>
        <dbReference type="ARBA" id="ARBA00022807"/>
    </source>
</evidence>